<organism evidence="2 3">
    <name type="scientific">Blastopirellula retiformator</name>
    <dbReference type="NCBI Taxonomy" id="2527970"/>
    <lineage>
        <taxon>Bacteria</taxon>
        <taxon>Pseudomonadati</taxon>
        <taxon>Planctomycetota</taxon>
        <taxon>Planctomycetia</taxon>
        <taxon>Pirellulales</taxon>
        <taxon>Pirellulaceae</taxon>
        <taxon>Blastopirellula</taxon>
    </lineage>
</organism>
<gene>
    <name evidence="2" type="ORF">Enr8_08820</name>
</gene>
<sequence>MKRYVRTRQEISLYRQACILAAFYKICCDHCDIDPKVEEWFDEDQGCWIRHGRGISTKGYGCYDPCDEEVREWFARPNCYSTLRIWVDENRRPSSTKGWRYRVFLCRQCGAVNALPCSAFRNVTVLFFATLPFVIAAWLESNSFGLALLTFSSIFYPCLGLGALFHSWLVWFKWQPCAACSSHKFITFPWAKWRKNRCPNCGEQSLRVTVRHVILNGSSHAQ</sequence>
<evidence type="ECO:0000313" key="2">
    <source>
        <dbReference type="EMBL" id="TWT39186.1"/>
    </source>
</evidence>
<keyword evidence="1" id="KW-0812">Transmembrane</keyword>
<feature type="transmembrane region" description="Helical" evidence="1">
    <location>
        <begin position="123"/>
        <end position="139"/>
    </location>
</feature>
<keyword evidence="1" id="KW-1133">Transmembrane helix</keyword>
<keyword evidence="3" id="KW-1185">Reference proteome</keyword>
<proteinExistence type="predicted"/>
<comment type="caution">
    <text evidence="2">The sequence shown here is derived from an EMBL/GenBank/DDBJ whole genome shotgun (WGS) entry which is preliminary data.</text>
</comment>
<dbReference type="EMBL" id="SJPF01000001">
    <property type="protein sequence ID" value="TWT39186.1"/>
    <property type="molecule type" value="Genomic_DNA"/>
</dbReference>
<keyword evidence="1" id="KW-0472">Membrane</keyword>
<evidence type="ECO:0000313" key="3">
    <source>
        <dbReference type="Proteomes" id="UP000318878"/>
    </source>
</evidence>
<reference evidence="2 3" key="1">
    <citation type="submission" date="2019-02" db="EMBL/GenBank/DDBJ databases">
        <title>Deep-cultivation of Planctomycetes and their phenomic and genomic characterization uncovers novel biology.</title>
        <authorList>
            <person name="Wiegand S."/>
            <person name="Jogler M."/>
            <person name="Boedeker C."/>
            <person name="Pinto D."/>
            <person name="Vollmers J."/>
            <person name="Rivas-Marin E."/>
            <person name="Kohn T."/>
            <person name="Peeters S.H."/>
            <person name="Heuer A."/>
            <person name="Rast P."/>
            <person name="Oberbeckmann S."/>
            <person name="Bunk B."/>
            <person name="Jeske O."/>
            <person name="Meyerdierks A."/>
            <person name="Storesund J.E."/>
            <person name="Kallscheuer N."/>
            <person name="Luecker S."/>
            <person name="Lage O.M."/>
            <person name="Pohl T."/>
            <person name="Merkel B.J."/>
            <person name="Hornburger P."/>
            <person name="Mueller R.-W."/>
            <person name="Bruemmer F."/>
            <person name="Labrenz M."/>
            <person name="Spormann A.M."/>
            <person name="Op Den Camp H."/>
            <person name="Overmann J."/>
            <person name="Amann R."/>
            <person name="Jetten M.S.M."/>
            <person name="Mascher T."/>
            <person name="Medema M.H."/>
            <person name="Devos D.P."/>
            <person name="Kaster A.-K."/>
            <person name="Ovreas L."/>
            <person name="Rohde M."/>
            <person name="Galperin M.Y."/>
            <person name="Jogler C."/>
        </authorList>
    </citation>
    <scope>NUCLEOTIDE SEQUENCE [LARGE SCALE GENOMIC DNA]</scope>
    <source>
        <strain evidence="2 3">Enr8</strain>
    </source>
</reference>
<name>A0A5C5VKR4_9BACT</name>
<protein>
    <submittedName>
        <fullName evidence="2">Uncharacterized protein</fullName>
    </submittedName>
</protein>
<accession>A0A5C5VKR4</accession>
<dbReference type="Proteomes" id="UP000318878">
    <property type="component" value="Unassembled WGS sequence"/>
</dbReference>
<dbReference type="AlphaFoldDB" id="A0A5C5VKR4"/>
<feature type="transmembrane region" description="Helical" evidence="1">
    <location>
        <begin position="145"/>
        <end position="165"/>
    </location>
</feature>
<evidence type="ECO:0000256" key="1">
    <source>
        <dbReference type="SAM" id="Phobius"/>
    </source>
</evidence>